<dbReference type="Proteomes" id="UP000663193">
    <property type="component" value="Chromosome 22"/>
</dbReference>
<reference evidence="2" key="1">
    <citation type="journal article" date="2021" name="BMC Genomics">
        <title>Chromosome-level genome assembly and manually-curated proteome of model necrotroph Parastagonospora nodorum Sn15 reveals a genome-wide trove of candidate effector homologs, and redundancy of virulence-related functions within an accessory chromosome.</title>
        <authorList>
            <person name="Bertazzoni S."/>
            <person name="Jones D.A.B."/>
            <person name="Phan H.T."/>
            <person name="Tan K.-C."/>
            <person name="Hane J.K."/>
        </authorList>
    </citation>
    <scope>NUCLEOTIDE SEQUENCE [LARGE SCALE GENOMIC DNA]</scope>
    <source>
        <strain evidence="2">SN15 / ATCC MYA-4574 / FGSC 10173)</strain>
    </source>
</reference>
<accession>A0A7U2ICI3</accession>
<dbReference type="EMBL" id="CP069044">
    <property type="protein sequence ID" value="QRD07314.1"/>
    <property type="molecule type" value="Genomic_DNA"/>
</dbReference>
<name>A0A7U2ICI3_PHANO</name>
<sequence length="100" mass="11089">MKTTIPILRPSHVFFLASYNHTAWPCKSRQQPSIPLSKCPLAQCLQAVASRKSQENKSNNVLTGYAVVCAEITPVVASQSLCVSRQEVVRLAPYEVEELM</sequence>
<organism evidence="1 2">
    <name type="scientific">Phaeosphaeria nodorum (strain SN15 / ATCC MYA-4574 / FGSC 10173)</name>
    <name type="common">Glume blotch fungus</name>
    <name type="synonym">Parastagonospora nodorum</name>
    <dbReference type="NCBI Taxonomy" id="321614"/>
    <lineage>
        <taxon>Eukaryota</taxon>
        <taxon>Fungi</taxon>
        <taxon>Dikarya</taxon>
        <taxon>Ascomycota</taxon>
        <taxon>Pezizomycotina</taxon>
        <taxon>Dothideomycetes</taxon>
        <taxon>Pleosporomycetidae</taxon>
        <taxon>Pleosporales</taxon>
        <taxon>Pleosporineae</taxon>
        <taxon>Phaeosphaeriaceae</taxon>
        <taxon>Parastagonospora</taxon>
    </lineage>
</organism>
<keyword evidence="2" id="KW-1185">Reference proteome</keyword>
<proteinExistence type="predicted"/>
<evidence type="ECO:0000313" key="2">
    <source>
        <dbReference type="Proteomes" id="UP000663193"/>
    </source>
</evidence>
<protein>
    <submittedName>
        <fullName evidence="1">Uncharacterized protein</fullName>
    </submittedName>
</protein>
<gene>
    <name evidence="1" type="ORF">JI435_424220</name>
</gene>
<dbReference type="VEuPathDB" id="FungiDB:JI435_424220"/>
<dbReference type="AlphaFoldDB" id="A0A7U2ICI3"/>
<evidence type="ECO:0000313" key="1">
    <source>
        <dbReference type="EMBL" id="QRD07314.1"/>
    </source>
</evidence>